<dbReference type="Proteomes" id="UP000266005">
    <property type="component" value="Unassembled WGS sequence"/>
</dbReference>
<gene>
    <name evidence="1" type="ORF">D1627_02015</name>
</gene>
<keyword evidence="2" id="KW-1185">Reference proteome</keyword>
<proteinExistence type="predicted"/>
<reference evidence="2" key="1">
    <citation type="submission" date="2018-08" db="EMBL/GenBank/DDBJ databases">
        <title>Mucilaginibacter sp. MYSH2.</title>
        <authorList>
            <person name="Seo T."/>
        </authorList>
    </citation>
    <scope>NUCLEOTIDE SEQUENCE [LARGE SCALE GENOMIC DNA]</scope>
    <source>
        <strain evidence="2">KIRAN</strain>
    </source>
</reference>
<protein>
    <submittedName>
        <fullName evidence="1">Uncharacterized protein</fullName>
    </submittedName>
</protein>
<comment type="caution">
    <text evidence="1">The sequence shown here is derived from an EMBL/GenBank/DDBJ whole genome shotgun (WGS) entry which is preliminary data.</text>
</comment>
<dbReference type="RefSeq" id="WP_119430535.1">
    <property type="nucleotide sequence ID" value="NZ_QWGE01000001.1"/>
</dbReference>
<dbReference type="AlphaFoldDB" id="A0A399SJJ0"/>
<dbReference type="EMBL" id="QWGE01000001">
    <property type="protein sequence ID" value="RIJ42653.1"/>
    <property type="molecule type" value="Genomic_DNA"/>
</dbReference>
<organism evidence="1 2">
    <name type="scientific">Pontibacter oryzae</name>
    <dbReference type="NCBI Taxonomy" id="2304593"/>
    <lineage>
        <taxon>Bacteria</taxon>
        <taxon>Pseudomonadati</taxon>
        <taxon>Bacteroidota</taxon>
        <taxon>Cytophagia</taxon>
        <taxon>Cytophagales</taxon>
        <taxon>Hymenobacteraceae</taxon>
        <taxon>Pontibacter</taxon>
    </lineage>
</organism>
<sequence>MNKEEAYIILDALAEGCSPFTGEFLENDSILNERKVIRALQVALDALNVRPFPNQQMTPKSTTPVDVKTVLAVIIVMKAANLVPSISKIAKYLLGSKQFKNSETVRHELYGSLRHEFTYTSLKPIIAQLAKENHDISTALVASSKVKPWENVDYFEQPTFCTLSDKAVNQLKEKITELGIQKSPPLLSDYIIQARTIYPRAYESWSEKELEYLSKALKYTNDLHLLSSCFQRGENSLRGVGKKLIYECKVNEA</sequence>
<accession>A0A399SJJ0</accession>
<dbReference type="OrthoDB" id="848634at2"/>
<name>A0A399SJJ0_9BACT</name>
<evidence type="ECO:0000313" key="2">
    <source>
        <dbReference type="Proteomes" id="UP000266005"/>
    </source>
</evidence>
<evidence type="ECO:0000313" key="1">
    <source>
        <dbReference type="EMBL" id="RIJ42653.1"/>
    </source>
</evidence>